<keyword evidence="2" id="KW-1185">Reference proteome</keyword>
<dbReference type="EMBL" id="BPLR01007658">
    <property type="protein sequence ID" value="GIY18663.1"/>
    <property type="molecule type" value="Genomic_DNA"/>
</dbReference>
<organism evidence="1 2">
    <name type="scientific">Caerostris extrusa</name>
    <name type="common">Bark spider</name>
    <name type="synonym">Caerostris bankana</name>
    <dbReference type="NCBI Taxonomy" id="172846"/>
    <lineage>
        <taxon>Eukaryota</taxon>
        <taxon>Metazoa</taxon>
        <taxon>Ecdysozoa</taxon>
        <taxon>Arthropoda</taxon>
        <taxon>Chelicerata</taxon>
        <taxon>Arachnida</taxon>
        <taxon>Araneae</taxon>
        <taxon>Araneomorphae</taxon>
        <taxon>Entelegynae</taxon>
        <taxon>Araneoidea</taxon>
        <taxon>Araneidae</taxon>
        <taxon>Caerostris</taxon>
    </lineage>
</organism>
<reference evidence="1 2" key="1">
    <citation type="submission" date="2021-06" db="EMBL/GenBank/DDBJ databases">
        <title>Caerostris extrusa draft genome.</title>
        <authorList>
            <person name="Kono N."/>
            <person name="Arakawa K."/>
        </authorList>
    </citation>
    <scope>NUCLEOTIDE SEQUENCE [LARGE SCALE GENOMIC DNA]</scope>
</reference>
<protein>
    <submittedName>
        <fullName evidence="1">Uncharacterized protein</fullName>
    </submittedName>
</protein>
<accession>A0AAV4RF76</accession>
<dbReference type="Proteomes" id="UP001054945">
    <property type="component" value="Unassembled WGS sequence"/>
</dbReference>
<evidence type="ECO:0000313" key="2">
    <source>
        <dbReference type="Proteomes" id="UP001054945"/>
    </source>
</evidence>
<comment type="caution">
    <text evidence="1">The sequence shown here is derived from an EMBL/GenBank/DDBJ whole genome shotgun (WGS) entry which is preliminary data.</text>
</comment>
<proteinExistence type="predicted"/>
<evidence type="ECO:0000313" key="1">
    <source>
        <dbReference type="EMBL" id="GIY18663.1"/>
    </source>
</evidence>
<dbReference type="AlphaFoldDB" id="A0AAV4RF76"/>
<name>A0AAV4RF76_CAEEX</name>
<sequence>MLHNIDNTFPLLTHPSWMGKAKFNTLPEHKMLAARQSPMKAPQSTPSESSFCFPAPAYILLHRFQMTAHSALYHRKESLPISGQKWNTGSEMSNLAFRKLLLDLR</sequence>
<gene>
    <name evidence="1" type="ORF">CEXT_366951</name>
</gene>